<comment type="subcellular location">
    <subcellularLocation>
        <location evidence="3">Cytoplasm</location>
    </subcellularLocation>
    <subcellularLocation>
        <location evidence="2">Nucleus</location>
    </subcellularLocation>
</comment>
<name>H2AWJ7_KAZAF</name>
<dbReference type="SUPFAM" id="SSF53098">
    <property type="entry name" value="Ribonuclease H-like"/>
    <property type="match status" value="1"/>
</dbReference>
<keyword evidence="8" id="KW-0540">Nuclease</keyword>
<dbReference type="Gene3D" id="3.10.10.10">
    <property type="entry name" value="HIV Type 1 Reverse Transcriptase, subunit A, domain 1"/>
    <property type="match status" value="1"/>
</dbReference>
<dbReference type="GO" id="GO:0003964">
    <property type="term" value="F:RNA-directed DNA polymerase activity"/>
    <property type="evidence" value="ECO:0007669"/>
    <property type="project" value="UniProtKB-KW"/>
</dbReference>
<evidence type="ECO:0000256" key="14">
    <source>
        <dbReference type="ARBA" id="ARBA00023268"/>
    </source>
</evidence>
<comment type="function">
    <text evidence="15">Reverse transcriptase/ribonuclease H (RT) is a multifunctional enzyme that catalyzes the conversion of the retro-elements RNA genome into dsDNA within the VLP. The enzyme displays a DNA polymerase activity that can copy either DNA or RNA templates, and a ribonuclease H (RNase H) activity that cleaves the RNA strand of RNA-DNA heteroduplexes during plus-strand synthesis and hydrolyzes RNA primers. The conversion leads to a linear dsDNA copy of the retrotransposon that includes long terminal repeats (LTRs) at both ends.</text>
</comment>
<dbReference type="PROSITE" id="PS50994">
    <property type="entry name" value="INTEGRASE"/>
    <property type="match status" value="1"/>
</dbReference>
<evidence type="ECO:0000256" key="10">
    <source>
        <dbReference type="ARBA" id="ARBA00022801"/>
    </source>
</evidence>
<evidence type="ECO:0000256" key="2">
    <source>
        <dbReference type="ARBA" id="ARBA00004123"/>
    </source>
</evidence>
<dbReference type="Gene3D" id="3.30.70.270">
    <property type="match status" value="2"/>
</dbReference>
<protein>
    <submittedName>
        <fullName evidence="19">Uncharacterized protein</fullName>
    </submittedName>
</protein>
<dbReference type="Proteomes" id="UP000005220">
    <property type="component" value="Chromosome 6"/>
</dbReference>
<evidence type="ECO:0000259" key="17">
    <source>
        <dbReference type="PROSITE" id="PS50878"/>
    </source>
</evidence>
<dbReference type="InterPro" id="IPR012337">
    <property type="entry name" value="RNaseH-like_sf"/>
</dbReference>
<keyword evidence="13" id="KW-0539">Nucleus</keyword>
<evidence type="ECO:0000256" key="12">
    <source>
        <dbReference type="ARBA" id="ARBA00022918"/>
    </source>
</evidence>
<dbReference type="GeneID" id="13884510"/>
<dbReference type="Pfam" id="PF00078">
    <property type="entry name" value="RVT_1"/>
    <property type="match status" value="1"/>
</dbReference>
<dbReference type="CDD" id="cd01647">
    <property type="entry name" value="RT_LTR"/>
    <property type="match status" value="1"/>
</dbReference>
<dbReference type="FunFam" id="3.10.10.10:FF:000007">
    <property type="entry name" value="Retrovirus-related Pol polyprotein from transposon 17.6-like Protein"/>
    <property type="match status" value="1"/>
</dbReference>
<evidence type="ECO:0000256" key="5">
    <source>
        <dbReference type="ARBA" id="ARBA00022670"/>
    </source>
</evidence>
<dbReference type="InterPro" id="IPR043128">
    <property type="entry name" value="Rev_trsase/Diguanyl_cyclase"/>
</dbReference>
<dbReference type="Pfam" id="PF17919">
    <property type="entry name" value="RT_RNaseH_2"/>
    <property type="match status" value="1"/>
</dbReference>
<dbReference type="Pfam" id="PF17921">
    <property type="entry name" value="Integrase_H2C2"/>
    <property type="match status" value="1"/>
</dbReference>
<keyword evidence="20" id="KW-1185">Reference proteome</keyword>
<dbReference type="InterPro" id="IPR043502">
    <property type="entry name" value="DNA/RNA_pol_sf"/>
</dbReference>
<dbReference type="EMBL" id="HE650826">
    <property type="protein sequence ID" value="CCF58747.1"/>
    <property type="molecule type" value="Genomic_DNA"/>
</dbReference>
<dbReference type="STRING" id="1071382.H2AWJ7"/>
<dbReference type="InterPro" id="IPR041577">
    <property type="entry name" value="RT_RNaseH_2"/>
</dbReference>
<evidence type="ECO:0000259" key="18">
    <source>
        <dbReference type="PROSITE" id="PS50994"/>
    </source>
</evidence>
<evidence type="ECO:0000256" key="7">
    <source>
        <dbReference type="ARBA" id="ARBA00022695"/>
    </source>
</evidence>
<dbReference type="KEGG" id="kaf:KAFR_0F01500"/>
<evidence type="ECO:0000256" key="3">
    <source>
        <dbReference type="ARBA" id="ARBA00004496"/>
    </source>
</evidence>
<organism evidence="19 20">
    <name type="scientific">Kazachstania africana (strain ATCC 22294 / BCRC 22015 / CBS 2517 / CECT 1963 / NBRC 1671 / NRRL Y-8276)</name>
    <name type="common">Yeast</name>
    <name type="synonym">Kluyveromyces africanus</name>
    <dbReference type="NCBI Taxonomy" id="1071382"/>
    <lineage>
        <taxon>Eukaryota</taxon>
        <taxon>Fungi</taxon>
        <taxon>Dikarya</taxon>
        <taxon>Ascomycota</taxon>
        <taxon>Saccharomycotina</taxon>
        <taxon>Saccharomycetes</taxon>
        <taxon>Saccharomycetales</taxon>
        <taxon>Saccharomycetaceae</taxon>
        <taxon>Kazachstania</taxon>
    </lineage>
</organism>
<proteinExistence type="predicted"/>
<keyword evidence="9" id="KW-0255">Endonuclease</keyword>
<dbReference type="CDD" id="cd09274">
    <property type="entry name" value="RNase_HI_RT_Ty3"/>
    <property type="match status" value="1"/>
</dbReference>
<accession>H2AWJ7</accession>
<dbReference type="PROSITE" id="PS50878">
    <property type="entry name" value="RT_POL"/>
    <property type="match status" value="1"/>
</dbReference>
<keyword evidence="6" id="KW-0808">Transferase</keyword>
<keyword evidence="11" id="KW-0694">RNA-binding</keyword>
<dbReference type="Gene3D" id="3.30.420.10">
    <property type="entry name" value="Ribonuclease H-like superfamily/Ribonuclease H"/>
    <property type="match status" value="1"/>
</dbReference>
<dbReference type="SUPFAM" id="SSF56672">
    <property type="entry name" value="DNA/RNA polymerases"/>
    <property type="match status" value="1"/>
</dbReference>
<keyword evidence="5" id="KW-0645">Protease</keyword>
<evidence type="ECO:0000256" key="4">
    <source>
        <dbReference type="ARBA" id="ARBA00022490"/>
    </source>
</evidence>
<dbReference type="PANTHER" id="PTHR37984:SF5">
    <property type="entry name" value="PROTEIN NYNRIN-LIKE"/>
    <property type="match status" value="1"/>
</dbReference>
<keyword evidence="14" id="KW-0511">Multifunctional enzyme</keyword>
<dbReference type="PANTHER" id="PTHR37984">
    <property type="entry name" value="PROTEIN CBG26694"/>
    <property type="match status" value="1"/>
</dbReference>
<keyword evidence="7" id="KW-0548">Nucleotidyltransferase</keyword>
<dbReference type="HOGENOM" id="CLU_000384_9_9_1"/>
<dbReference type="GO" id="GO:0005737">
    <property type="term" value="C:cytoplasm"/>
    <property type="evidence" value="ECO:0007669"/>
    <property type="project" value="UniProtKB-SubCell"/>
</dbReference>
<dbReference type="FunCoup" id="H2AWJ7">
    <property type="interactions" value="36"/>
</dbReference>
<dbReference type="GO" id="GO:0015074">
    <property type="term" value="P:DNA integration"/>
    <property type="evidence" value="ECO:0007669"/>
    <property type="project" value="InterPro"/>
</dbReference>
<evidence type="ECO:0000256" key="1">
    <source>
        <dbReference type="ARBA" id="ARBA00000077"/>
    </source>
</evidence>
<feature type="domain" description="Reverse transcriptase" evidence="17">
    <location>
        <begin position="56"/>
        <end position="233"/>
    </location>
</feature>
<dbReference type="GO" id="GO:0008233">
    <property type="term" value="F:peptidase activity"/>
    <property type="evidence" value="ECO:0007669"/>
    <property type="project" value="UniProtKB-KW"/>
</dbReference>
<dbReference type="InterPro" id="IPR041588">
    <property type="entry name" value="Integrase_H2C2"/>
</dbReference>
<dbReference type="InterPro" id="IPR050951">
    <property type="entry name" value="Retrovirus_Pol_polyprotein"/>
</dbReference>
<evidence type="ECO:0000313" key="19">
    <source>
        <dbReference type="EMBL" id="CCF58747.1"/>
    </source>
</evidence>
<keyword evidence="12" id="KW-0695">RNA-directed DNA polymerase</keyword>
<sequence length="795" mass="90849">MRVPFRMACPPRTSNHSNIPTHSIEIKPDTRLPQLQPYRVIPKMERELNDIIDDLLEKGFISLSRSSCSSPVVMVEKKDGTYRLCVDYRALNKATISDPFPLPRIDSPLSRVGNAKIFTTLELHSCYHQIPMHEPDKFKTAFVTPNGKYEYNVMPFGLVNAPSTFARYMADLFRDLKFVAVYLDDILIISETAEEHWQHLDMVLGRLEQDGLIAKKKKCHFATTEVEFLGYNIGVNKIAPLVHKCDAIAKFPVPSTVKEAQRFLGMINYYRRCSQMSKPIQDFITQKVVWSSHQDTAFNRLKETLTSPTILVPFQPNASYKLTTDASKDGVGAVLEEVSGTSIVSVGYFSKSLPGAQKNYPAGELELLGITEALRHFRYLLHGTHFTLRTDHISLLSLQNTKEPAQRVQRWLDELSEYEFTLEYLANPRNVVVDAISRAVYTATPNTLTTKIDPSKWIDDYRSDPLCAGALLFLGEIGSTDMTKENSSAFHKYQKKVRLSQQFRKHFSVTAGILYYDTRLAVPLLHSPDIIFYYHNHNFYGGHFGTNPTVAKIIPLYYWPHLTQNVKTYIRSCLQCQLAKSHRPKTQGLLQPLPIPEGRWMDISLDFASGFSLSYSQNGIILIVVDRFSKRAHFIPTKKPLDSAGVINLLFRHIFAYHGFPRTITSDRDIRMTSFLYRELTDRLGIKLTMSSANHPQTDGQSERTIQTLNRLLRTYTARDHGNWDKYLPQIEFVYNSTPTRTLGKSPFEIDLGYQPNEPILRTDNEINARNFNDVDMTKHLKAISIQTKEVLEQA</sequence>
<evidence type="ECO:0000256" key="9">
    <source>
        <dbReference type="ARBA" id="ARBA00022759"/>
    </source>
</evidence>
<dbReference type="OrthoDB" id="4488294at2759"/>
<dbReference type="GO" id="GO:0003723">
    <property type="term" value="F:RNA binding"/>
    <property type="evidence" value="ECO:0007669"/>
    <property type="project" value="UniProtKB-KW"/>
</dbReference>
<evidence type="ECO:0000256" key="16">
    <source>
        <dbReference type="ARBA" id="ARBA00025615"/>
    </source>
</evidence>
<dbReference type="InterPro" id="IPR000477">
    <property type="entry name" value="RT_dom"/>
</dbReference>
<keyword evidence="4" id="KW-0963">Cytoplasm</keyword>
<dbReference type="InterPro" id="IPR001584">
    <property type="entry name" value="Integrase_cat-core"/>
</dbReference>
<evidence type="ECO:0000256" key="8">
    <source>
        <dbReference type="ARBA" id="ARBA00022722"/>
    </source>
</evidence>
<dbReference type="GO" id="GO:0004523">
    <property type="term" value="F:RNA-DNA hybrid ribonuclease activity"/>
    <property type="evidence" value="ECO:0007669"/>
    <property type="project" value="UniProtKB-EC"/>
</dbReference>
<evidence type="ECO:0000256" key="11">
    <source>
        <dbReference type="ARBA" id="ARBA00022884"/>
    </source>
</evidence>
<dbReference type="AlphaFoldDB" id="H2AWJ7"/>
<dbReference type="InterPro" id="IPR036397">
    <property type="entry name" value="RNaseH_sf"/>
</dbReference>
<gene>
    <name evidence="19" type="primary">KAFR0F01500</name>
    <name evidence="19" type="ORF">KAFR_0F01500</name>
</gene>
<evidence type="ECO:0000256" key="13">
    <source>
        <dbReference type="ARBA" id="ARBA00023242"/>
    </source>
</evidence>
<dbReference type="Gene3D" id="1.10.340.70">
    <property type="match status" value="1"/>
</dbReference>
<comment type="function">
    <text evidence="16">Integrase (IN) targets the VLP to the nucleus, where a subparticle preintegration complex (PIC) containing at least integrase and the newly synthesized dsDNA copy of the retrotransposon must transit the nuclear membrane. Once in the nucleus, integrase performs the integration of the dsDNA into the host genome.</text>
</comment>
<comment type="catalytic activity">
    <reaction evidence="1">
        <text>Endonucleolytic cleavage to 5'-phosphomonoester.</text>
        <dbReference type="EC" id="3.1.26.4"/>
    </reaction>
</comment>
<dbReference type="RefSeq" id="XP_003957882.1">
    <property type="nucleotide sequence ID" value="XM_003957833.1"/>
</dbReference>
<dbReference type="InParanoid" id="H2AWJ7"/>
<reference evidence="19 20" key="1">
    <citation type="journal article" date="2011" name="Proc. Natl. Acad. Sci. U.S.A.">
        <title>Evolutionary erosion of yeast sex chromosomes by mating-type switching accidents.</title>
        <authorList>
            <person name="Gordon J.L."/>
            <person name="Armisen D."/>
            <person name="Proux-Wera E."/>
            <person name="Oheigeartaigh S.S."/>
            <person name="Byrne K.P."/>
            <person name="Wolfe K.H."/>
        </authorList>
    </citation>
    <scope>NUCLEOTIDE SEQUENCE [LARGE SCALE GENOMIC DNA]</scope>
    <source>
        <strain evidence="20">ATCC 22294 / BCRC 22015 / CBS 2517 / CECT 1963 / NBRC 1671 / NRRL Y-8276</strain>
    </source>
</reference>
<feature type="domain" description="Integrase catalytic" evidence="18">
    <location>
        <begin position="590"/>
        <end position="755"/>
    </location>
</feature>
<dbReference type="eggNOG" id="KOG0017">
    <property type="taxonomic scope" value="Eukaryota"/>
</dbReference>
<dbReference type="GO" id="GO:0006508">
    <property type="term" value="P:proteolysis"/>
    <property type="evidence" value="ECO:0007669"/>
    <property type="project" value="UniProtKB-KW"/>
</dbReference>
<keyword evidence="10" id="KW-0378">Hydrolase</keyword>
<evidence type="ECO:0000256" key="15">
    <source>
        <dbReference type="ARBA" id="ARBA00025590"/>
    </source>
</evidence>
<dbReference type="GO" id="GO:0005634">
    <property type="term" value="C:nucleus"/>
    <property type="evidence" value="ECO:0007669"/>
    <property type="project" value="UniProtKB-SubCell"/>
</dbReference>
<evidence type="ECO:0000256" key="6">
    <source>
        <dbReference type="ARBA" id="ARBA00022679"/>
    </source>
</evidence>
<evidence type="ECO:0000313" key="20">
    <source>
        <dbReference type="Proteomes" id="UP000005220"/>
    </source>
</evidence>